<dbReference type="PANTHER" id="PTHR21229:SF2">
    <property type="entry name" value="RE59932P"/>
    <property type="match status" value="1"/>
</dbReference>
<feature type="transmembrane region" description="Helical" evidence="7">
    <location>
        <begin position="229"/>
        <end position="247"/>
    </location>
</feature>
<feature type="compositionally biased region" description="Acidic residues" evidence="6">
    <location>
        <begin position="464"/>
        <end position="477"/>
    </location>
</feature>
<evidence type="ECO:0000256" key="4">
    <source>
        <dbReference type="ARBA" id="ARBA00022989"/>
    </source>
</evidence>
<comment type="caution">
    <text evidence="9">The sequence shown here is derived from an EMBL/GenBank/DDBJ whole genome shotgun (WGS) entry which is preliminary data.</text>
</comment>
<gene>
    <name evidence="9" type="ORF">Naga_100116g11</name>
</gene>
<keyword evidence="10" id="KW-1185">Reference proteome</keyword>
<evidence type="ECO:0000313" key="9">
    <source>
        <dbReference type="EMBL" id="EWM24894.1"/>
    </source>
</evidence>
<evidence type="ECO:0000256" key="7">
    <source>
        <dbReference type="SAM" id="Phobius"/>
    </source>
</evidence>
<evidence type="ECO:0000256" key="1">
    <source>
        <dbReference type="ARBA" id="ARBA00004141"/>
    </source>
</evidence>
<feature type="transmembrane region" description="Helical" evidence="7">
    <location>
        <begin position="382"/>
        <end position="405"/>
    </location>
</feature>
<evidence type="ECO:0000313" key="10">
    <source>
        <dbReference type="Proteomes" id="UP000019335"/>
    </source>
</evidence>
<sequence length="512" mass="58355">MVRGKGESLGQARGPLICLRTELVQNFDFVSRCTRRMFCFVRMRDRCKVQLSLALLTWPSPPGHPLVMELNFNHFVVKVPEKTKDATVRAGFLMHLTESETTARQDLEEALERLAADQEDCWLDHRGPNDEVIDLSDPESWAEKQVQHTVAPGEEGLYSLIFVRCQPAPSAVSFKIHAKFYNPGPNYLSAGEAPLPTLYFVFFLCYLVAMAAWVAVCRRRKEHVHRIHNMMLALLVFKTLSLLFEAVRFQAYQKHGLTGHADGWAVVYYVFAFVKGIMRFVVILLIGTGWSLLKPYLSDREKKVVLVVLALQVIDNTAMVVLDELSQTSPGSASWLTWRDIFHLIDIVCCCAILFPIVWSIRHLRQAAAADGKMEHILRKLTLFRQFYLMVVAYIYFTRIVVFLVKATLPYDLLWLQAFFDEGATFLFYTVTGWKFCPADANPYLAVDTDERDAAELEEFGLDDYEDDLGEEEEDMREEGRDVGGIEMREGPGHGRHRGQPKPGGWNSIVSV</sequence>
<dbReference type="GO" id="GO:0016020">
    <property type="term" value="C:membrane"/>
    <property type="evidence" value="ECO:0007669"/>
    <property type="project" value="UniProtKB-SubCell"/>
</dbReference>
<evidence type="ECO:0000256" key="6">
    <source>
        <dbReference type="SAM" id="MobiDB-lite"/>
    </source>
</evidence>
<proteinExistence type="predicted"/>
<keyword evidence="5 7" id="KW-0472">Membrane</keyword>
<keyword evidence="2 7" id="KW-0812">Transmembrane</keyword>
<feature type="compositionally biased region" description="Basic and acidic residues" evidence="6">
    <location>
        <begin position="478"/>
        <end position="493"/>
    </location>
</feature>
<dbReference type="PANTHER" id="PTHR21229">
    <property type="entry name" value="LUNG SEVEN TRANSMEMBRANE RECEPTOR"/>
    <property type="match status" value="1"/>
</dbReference>
<organism evidence="9 10">
    <name type="scientific">Nannochloropsis gaditana</name>
    <dbReference type="NCBI Taxonomy" id="72520"/>
    <lineage>
        <taxon>Eukaryota</taxon>
        <taxon>Sar</taxon>
        <taxon>Stramenopiles</taxon>
        <taxon>Ochrophyta</taxon>
        <taxon>Eustigmatophyceae</taxon>
        <taxon>Eustigmatales</taxon>
        <taxon>Monodopsidaceae</taxon>
        <taxon>Nannochloropsis</taxon>
    </lineage>
</organism>
<reference evidence="9 10" key="1">
    <citation type="journal article" date="2014" name="Mol. Plant">
        <title>Chromosome Scale Genome Assembly and Transcriptome Profiling of Nannochloropsis gaditana in Nitrogen Depletion.</title>
        <authorList>
            <person name="Corteggiani Carpinelli E."/>
            <person name="Telatin A."/>
            <person name="Vitulo N."/>
            <person name="Forcato C."/>
            <person name="D'Angelo M."/>
            <person name="Schiavon R."/>
            <person name="Vezzi A."/>
            <person name="Giacometti G.M."/>
            <person name="Morosinotto T."/>
            <person name="Valle G."/>
        </authorList>
    </citation>
    <scope>NUCLEOTIDE SEQUENCE [LARGE SCALE GENOMIC DNA]</scope>
    <source>
        <strain evidence="9 10">B-31</strain>
    </source>
</reference>
<evidence type="ECO:0000256" key="2">
    <source>
        <dbReference type="ARBA" id="ARBA00022692"/>
    </source>
</evidence>
<dbReference type="Proteomes" id="UP000019335">
    <property type="component" value="Chromosome 12"/>
</dbReference>
<name>W7TWZ9_9STRA</name>
<feature type="transmembrane region" description="Helical" evidence="7">
    <location>
        <begin position="267"/>
        <end position="292"/>
    </location>
</feature>
<evidence type="ECO:0000256" key="5">
    <source>
        <dbReference type="ARBA" id="ARBA00023136"/>
    </source>
</evidence>
<dbReference type="InterPro" id="IPR009637">
    <property type="entry name" value="GPR107/GPR108-like"/>
</dbReference>
<keyword evidence="3" id="KW-0732">Signal</keyword>
<keyword evidence="9" id="KW-0675">Receptor</keyword>
<comment type="subcellular location">
    <subcellularLocation>
        <location evidence="1">Membrane</location>
        <topology evidence="1">Multi-pass membrane protein</topology>
    </subcellularLocation>
</comment>
<dbReference type="OrthoDB" id="29657at2759"/>
<dbReference type="Pfam" id="PF06814">
    <property type="entry name" value="GOST_TM"/>
    <property type="match status" value="1"/>
</dbReference>
<evidence type="ECO:0000259" key="8">
    <source>
        <dbReference type="Pfam" id="PF06814"/>
    </source>
</evidence>
<feature type="transmembrane region" description="Helical" evidence="7">
    <location>
        <begin position="198"/>
        <end position="217"/>
    </location>
</feature>
<dbReference type="GO" id="GO:0005794">
    <property type="term" value="C:Golgi apparatus"/>
    <property type="evidence" value="ECO:0007669"/>
    <property type="project" value="TreeGrafter"/>
</dbReference>
<accession>W7TWZ9</accession>
<evidence type="ECO:0000256" key="3">
    <source>
        <dbReference type="ARBA" id="ARBA00022729"/>
    </source>
</evidence>
<feature type="domain" description="GOST seven transmembrane" evidence="8">
    <location>
        <begin position="194"/>
        <end position="442"/>
    </location>
</feature>
<keyword evidence="4 7" id="KW-1133">Transmembrane helix</keyword>
<feature type="transmembrane region" description="Helical" evidence="7">
    <location>
        <begin position="304"/>
        <end position="321"/>
    </location>
</feature>
<feature type="transmembrane region" description="Helical" evidence="7">
    <location>
        <begin position="341"/>
        <end position="361"/>
    </location>
</feature>
<dbReference type="InterPro" id="IPR053937">
    <property type="entry name" value="GOST_TM"/>
</dbReference>
<protein>
    <submittedName>
        <fullName evidence="9">Transmembrane receptor, eukaryota</fullName>
    </submittedName>
</protein>
<feature type="region of interest" description="Disordered" evidence="6">
    <location>
        <begin position="464"/>
        <end position="512"/>
    </location>
</feature>
<dbReference type="AlphaFoldDB" id="W7TWZ9"/>
<dbReference type="EMBL" id="AZIL01001070">
    <property type="protein sequence ID" value="EWM24894.1"/>
    <property type="molecule type" value="Genomic_DNA"/>
</dbReference>